<gene>
    <name evidence="3" type="ORF">SAMN05421756_106144</name>
</gene>
<feature type="region of interest" description="Disordered" evidence="1">
    <location>
        <begin position="26"/>
        <end position="53"/>
    </location>
</feature>
<keyword evidence="2" id="KW-0812">Transmembrane</keyword>
<proteinExistence type="predicted"/>
<feature type="transmembrane region" description="Helical" evidence="2">
    <location>
        <begin position="91"/>
        <end position="114"/>
    </location>
</feature>
<accession>A0A1H9JAS8</accession>
<evidence type="ECO:0000313" key="3">
    <source>
        <dbReference type="EMBL" id="SEQ83926.1"/>
    </source>
</evidence>
<sequence>MSLALAEPTAAPVPERSRPVLTLVPDTDLVPTATPTRTRPRRSGPGVGPVARPRRLRFTAPAAPATPAACRVPAPVVPEAPRSGHLTERGLALVLVVAAALVAASVAVVALTALRVTGESYHPAHSAAAPVVAQP</sequence>
<dbReference type="RefSeq" id="WP_091182225.1">
    <property type="nucleotide sequence ID" value="NZ_FOFA01000006.1"/>
</dbReference>
<organism evidence="3 4">
    <name type="scientific">Microlunatus flavus</name>
    <dbReference type="NCBI Taxonomy" id="1036181"/>
    <lineage>
        <taxon>Bacteria</taxon>
        <taxon>Bacillati</taxon>
        <taxon>Actinomycetota</taxon>
        <taxon>Actinomycetes</taxon>
        <taxon>Propionibacteriales</taxon>
        <taxon>Propionibacteriaceae</taxon>
        <taxon>Microlunatus</taxon>
    </lineage>
</organism>
<dbReference type="EMBL" id="FOFA01000006">
    <property type="protein sequence ID" value="SEQ83926.1"/>
    <property type="molecule type" value="Genomic_DNA"/>
</dbReference>
<reference evidence="4" key="1">
    <citation type="submission" date="2016-10" db="EMBL/GenBank/DDBJ databases">
        <authorList>
            <person name="Varghese N."/>
            <person name="Submissions S."/>
        </authorList>
    </citation>
    <scope>NUCLEOTIDE SEQUENCE [LARGE SCALE GENOMIC DNA]</scope>
    <source>
        <strain evidence="4">CGMCC 4.6856</strain>
    </source>
</reference>
<evidence type="ECO:0000256" key="2">
    <source>
        <dbReference type="SAM" id="Phobius"/>
    </source>
</evidence>
<keyword evidence="4" id="KW-1185">Reference proteome</keyword>
<dbReference type="Proteomes" id="UP000198504">
    <property type="component" value="Unassembled WGS sequence"/>
</dbReference>
<keyword evidence="2" id="KW-1133">Transmembrane helix</keyword>
<name>A0A1H9JAS8_9ACTN</name>
<protein>
    <submittedName>
        <fullName evidence="3">Uncharacterized protein</fullName>
    </submittedName>
</protein>
<keyword evidence="2" id="KW-0472">Membrane</keyword>
<evidence type="ECO:0000256" key="1">
    <source>
        <dbReference type="SAM" id="MobiDB-lite"/>
    </source>
</evidence>
<dbReference type="AlphaFoldDB" id="A0A1H9JAS8"/>
<evidence type="ECO:0000313" key="4">
    <source>
        <dbReference type="Proteomes" id="UP000198504"/>
    </source>
</evidence>